<comment type="similarity">
    <text evidence="1">Belongs to the glycosyl hydrolase 13 family.</text>
</comment>
<dbReference type="Gene3D" id="2.60.40.10">
    <property type="entry name" value="Immunoglobulins"/>
    <property type="match status" value="1"/>
</dbReference>
<dbReference type="EC" id="3.2.1.54" evidence="5"/>
<reference evidence="5" key="1">
    <citation type="submission" date="2009-04" db="EMBL/GenBank/DDBJ databases">
        <authorList>
            <person name="Weinstock G."/>
            <person name="Sodergren E."/>
            <person name="Clifton S."/>
            <person name="Fulton L."/>
            <person name="Fulton B."/>
            <person name="Courtney L."/>
            <person name="Fronick C."/>
            <person name="Harrison M."/>
            <person name="Strong C."/>
            <person name="Farmer C."/>
            <person name="Delahaunty K."/>
            <person name="Markovic C."/>
            <person name="Hall O."/>
            <person name="Minx P."/>
            <person name="Tomlinson C."/>
            <person name="Mitreva M."/>
            <person name="Nelson J."/>
            <person name="Hou S."/>
            <person name="Wollam A."/>
            <person name="Pepin K.H."/>
            <person name="Johnson M."/>
            <person name="Bhonagiri V."/>
            <person name="Nash W.E."/>
            <person name="Warren W."/>
            <person name="Chinwalla A."/>
            <person name="Mardis E.R."/>
            <person name="Wilson R.K."/>
        </authorList>
    </citation>
    <scope>NUCLEOTIDE SEQUENCE [LARGE SCALE GENOMIC DNA]</scope>
    <source>
        <strain evidence="5">DSM 14600</strain>
    </source>
</reference>
<dbReference type="InterPro" id="IPR004185">
    <property type="entry name" value="Glyco_hydro_13_lg-like_dom"/>
</dbReference>
<dbReference type="PANTHER" id="PTHR10357:SF210">
    <property type="entry name" value="MALTODEXTRIN GLUCOSIDASE"/>
    <property type="match status" value="1"/>
</dbReference>
<protein>
    <submittedName>
        <fullName evidence="5">Cyclomaltodextrinase</fullName>
        <ecNumber evidence="5">3.2.1.54</ecNumber>
    </submittedName>
</protein>
<evidence type="ECO:0000259" key="4">
    <source>
        <dbReference type="SMART" id="SM00642"/>
    </source>
</evidence>
<sequence>MNRAAVVFRPTEEFIYPNSRTELTIRIRVAKDDVRGIYLEYWKRGDKSEKKIQRESMRRYYSDGVSDQFECHIKIKPIAAYIRYRFKIDFSDHSSTWLGASKFCEEEEKTTGNFFEFLWPNPSDFQYVNFEKQRFIFYQIFPDRFWKSGEKQEVGNHIFEPWGSLPTRQNYMGGNLAGIRQKLPYLEKLGVNCLYLNPVFEGTSNHRYDTVNYYRIDPDFGEEKDLRDLIGQAHLTGMKVLLDGVFNHCGYAWGPFQDVLEKGRASKYRDWFFVQEYPLESGAPKYDCVGFYRWMPKINLANRQAQDYFIAVGKYWIEKFQIDGWRLDVADEIPTQFWERFAFEVKGVSPDSFLLGETWGDADRLLHGNRLDSAMNYLFRDALVDWLGSKAISTEEFNSRLNHMMMLYPFEKMSQMYNLIDSHDTDRFLFACGGDLRKLKIAVALQMTFVGCPAVYYGDEVGMTADTDPLCRACMNWEEDQQNQDLLRWYRELIHFRSSHEVLLNGRFQSAFVVGRMLGFYRFNREESYLVILNGGDDWGKIPFDTDGWEKILFMPADGENAQKGMETSDVSAYSLEIWRAI</sequence>
<dbReference type="GO" id="GO:0005975">
    <property type="term" value="P:carbohydrate metabolic process"/>
    <property type="evidence" value="ECO:0007669"/>
    <property type="project" value="InterPro"/>
</dbReference>
<dbReference type="eggNOG" id="COG0366">
    <property type="taxonomic scope" value="Bacteria"/>
</dbReference>
<evidence type="ECO:0000256" key="3">
    <source>
        <dbReference type="ARBA" id="ARBA00023295"/>
    </source>
</evidence>
<dbReference type="InterPro" id="IPR014756">
    <property type="entry name" value="Ig_E-set"/>
</dbReference>
<dbReference type="RefSeq" id="WP_006905138.1">
    <property type="nucleotide sequence ID" value="NZ_GG665866.1"/>
</dbReference>
<dbReference type="InterPro" id="IPR013783">
    <property type="entry name" value="Ig-like_fold"/>
</dbReference>
<dbReference type="PANTHER" id="PTHR10357">
    <property type="entry name" value="ALPHA-AMYLASE FAMILY MEMBER"/>
    <property type="match status" value="1"/>
</dbReference>
<dbReference type="AlphaFoldDB" id="C4G7V8"/>
<dbReference type="CDD" id="cd02857">
    <property type="entry name" value="E_set_CDase_PDE_N"/>
    <property type="match status" value="1"/>
</dbReference>
<keyword evidence="3 5" id="KW-0326">Glycosidase</keyword>
<keyword evidence="2 5" id="KW-0378">Hydrolase</keyword>
<organism evidence="5 6">
    <name type="scientific">Shuttleworthella satelles DSM 14600</name>
    <dbReference type="NCBI Taxonomy" id="626523"/>
    <lineage>
        <taxon>Bacteria</taxon>
        <taxon>Bacillati</taxon>
        <taxon>Bacillota</taxon>
        <taxon>Clostridia</taxon>
        <taxon>Lachnospirales</taxon>
        <taxon>Lachnospiraceae</taxon>
        <taxon>Shuttleworthella</taxon>
    </lineage>
</organism>
<gene>
    <name evidence="5" type="ORF">GCWU000342_00091</name>
</gene>
<evidence type="ECO:0000313" key="6">
    <source>
        <dbReference type="Proteomes" id="UP000003494"/>
    </source>
</evidence>
<accession>C4G7V8</accession>
<name>C4G7V8_9FIRM</name>
<dbReference type="Pfam" id="PF00128">
    <property type="entry name" value="Alpha-amylase"/>
    <property type="match status" value="1"/>
</dbReference>
<dbReference type="SMART" id="SM00642">
    <property type="entry name" value="Aamy"/>
    <property type="match status" value="1"/>
</dbReference>
<dbReference type="STRING" id="626523.GCWU000342_00091"/>
<dbReference type="SUPFAM" id="SSF81296">
    <property type="entry name" value="E set domains"/>
    <property type="match status" value="1"/>
</dbReference>
<dbReference type="InterPro" id="IPR017853">
    <property type="entry name" value="GH"/>
</dbReference>
<dbReference type="SUPFAM" id="SSF51445">
    <property type="entry name" value="(Trans)glycosidases"/>
    <property type="match status" value="1"/>
</dbReference>
<dbReference type="HOGENOM" id="CLU_006462_6_2_9"/>
<proteinExistence type="inferred from homology"/>
<keyword evidence="6" id="KW-1185">Reference proteome</keyword>
<dbReference type="Proteomes" id="UP000003494">
    <property type="component" value="Unassembled WGS sequence"/>
</dbReference>
<dbReference type="Gene3D" id="3.20.20.80">
    <property type="entry name" value="Glycosidases"/>
    <property type="match status" value="1"/>
</dbReference>
<dbReference type="EMBL" id="ACIP02000001">
    <property type="protein sequence ID" value="EEP28750.1"/>
    <property type="molecule type" value="Genomic_DNA"/>
</dbReference>
<evidence type="ECO:0000313" key="5">
    <source>
        <dbReference type="EMBL" id="EEP28750.1"/>
    </source>
</evidence>
<comment type="caution">
    <text evidence="5">The sequence shown here is derived from an EMBL/GenBank/DDBJ whole genome shotgun (WGS) entry which is preliminary data.</text>
</comment>
<dbReference type="InterPro" id="IPR045857">
    <property type="entry name" value="O16G_dom_2"/>
</dbReference>
<dbReference type="CDD" id="cd11338">
    <property type="entry name" value="AmyAc_CMD"/>
    <property type="match status" value="1"/>
</dbReference>
<dbReference type="Gene3D" id="3.90.400.10">
    <property type="entry name" value="Oligo-1,6-glucosidase, Domain 2"/>
    <property type="match status" value="1"/>
</dbReference>
<feature type="domain" description="Glycosyl hydrolase family 13 catalytic" evidence="4">
    <location>
        <begin position="139"/>
        <end position="497"/>
    </location>
</feature>
<evidence type="ECO:0000256" key="2">
    <source>
        <dbReference type="ARBA" id="ARBA00022801"/>
    </source>
</evidence>
<dbReference type="GO" id="GO:0047798">
    <property type="term" value="F:cyclomaltodextrinase activity"/>
    <property type="evidence" value="ECO:0007669"/>
    <property type="project" value="UniProtKB-EC"/>
</dbReference>
<dbReference type="InterPro" id="IPR006047">
    <property type="entry name" value="GH13_cat_dom"/>
</dbReference>
<evidence type="ECO:0000256" key="1">
    <source>
        <dbReference type="ARBA" id="ARBA00008061"/>
    </source>
</evidence>
<dbReference type="Pfam" id="PF02903">
    <property type="entry name" value="Alpha-amylase_N"/>
    <property type="match status" value="1"/>
</dbReference>